<evidence type="ECO:0000313" key="13">
    <source>
        <dbReference type="Proteomes" id="UP001152803"/>
    </source>
</evidence>
<dbReference type="PANTHER" id="PTHR21532:SF0">
    <property type="entry name" value="CILIA- AND FLAGELLA-ASSOCIATED PROTEIN 36"/>
    <property type="match status" value="1"/>
</dbReference>
<feature type="compositionally biased region" description="Basic and acidic residues" evidence="10">
    <location>
        <begin position="163"/>
        <end position="174"/>
    </location>
</feature>
<dbReference type="InterPro" id="IPR023379">
    <property type="entry name" value="BART_dom"/>
</dbReference>
<gene>
    <name evidence="12" type="ORF">COCON_G00221400</name>
</gene>
<evidence type="ECO:0000256" key="5">
    <source>
        <dbReference type="ARBA" id="ARBA00022490"/>
    </source>
</evidence>
<keyword evidence="13" id="KW-1185">Reference proteome</keyword>
<sequence length="523" mass="57694">MSEDSEWVVESIAGYLGSPEWVIPVTDFMENKCTVFDDEDENKLTYTEIHQQYKVLVEKLLENYMEEVGISEQQFTDACSSPFAQSKALQAVFQPVLATDDFQVFRSLMVQKNVELQLQALRVIKERNGVLPDCLTNGMDMMSELEQQEMRILQEVLRRSKEEYDQEMARRTQSEEVLEPASTSSSDRPLQNSAESLGPVPAQPTNTPKKGEVKSNRQPDLVASSQTQMPVLTNGASTKVSSAAGKRDKEETGSRSEECVQKSAAVSPTASVKFPPGQDGVDAKVSPAVRPPLKEPGSSSSVRRSRGQAGEAWLEEASKEAGISKPFTELSEAQQEQLQQRALYLRQQRDKLQALKKEQQRPTPAQCKQEGDPANRSVTANGLATDRITASQTGSAPLVAQNKKDVTAEEKKRLQKRKHLAEKLKEEKPSSRREGLVPPDFVSGVDGGRPPLPDLLRLHRNTQNSTRSDSPVRPRAQHSTGGLREDPSPPVGSEASQASVTKALAPPAGLPWPMGERRWKCGP</sequence>
<feature type="compositionally biased region" description="Polar residues" evidence="10">
    <location>
        <begin position="181"/>
        <end position="195"/>
    </location>
</feature>
<name>A0A9Q1HN26_CONCO</name>
<evidence type="ECO:0000256" key="6">
    <source>
        <dbReference type="ARBA" id="ARBA00023054"/>
    </source>
</evidence>
<organism evidence="12 13">
    <name type="scientific">Conger conger</name>
    <name type="common">Conger eel</name>
    <name type="synonym">Muraena conger</name>
    <dbReference type="NCBI Taxonomy" id="82655"/>
    <lineage>
        <taxon>Eukaryota</taxon>
        <taxon>Metazoa</taxon>
        <taxon>Chordata</taxon>
        <taxon>Craniata</taxon>
        <taxon>Vertebrata</taxon>
        <taxon>Euteleostomi</taxon>
        <taxon>Actinopterygii</taxon>
        <taxon>Neopterygii</taxon>
        <taxon>Teleostei</taxon>
        <taxon>Anguilliformes</taxon>
        <taxon>Congridae</taxon>
        <taxon>Conger</taxon>
    </lineage>
</organism>
<dbReference type="PANTHER" id="PTHR21532">
    <property type="entry name" value="PHOSPHODIESTERASE HL"/>
    <property type="match status" value="1"/>
</dbReference>
<feature type="region of interest" description="Disordered" evidence="10">
    <location>
        <begin position="163"/>
        <end position="523"/>
    </location>
</feature>
<proteinExistence type="inferred from homology"/>
<evidence type="ECO:0000256" key="2">
    <source>
        <dbReference type="ARBA" id="ARBA00004496"/>
    </source>
</evidence>
<dbReference type="InterPro" id="IPR042541">
    <property type="entry name" value="BART_sf"/>
</dbReference>
<keyword evidence="7" id="KW-0969">Cilium</keyword>
<dbReference type="InterPro" id="IPR038888">
    <property type="entry name" value="CFAP36"/>
</dbReference>
<dbReference type="OrthoDB" id="272687at2759"/>
<keyword evidence="5" id="KW-0963">Cytoplasm</keyword>
<feature type="domain" description="BART" evidence="11">
    <location>
        <begin position="5"/>
        <end position="117"/>
    </location>
</feature>
<dbReference type="Pfam" id="PF11527">
    <property type="entry name" value="ARL2_Bind_BART"/>
    <property type="match status" value="1"/>
</dbReference>
<feature type="compositionally biased region" description="Polar residues" evidence="10">
    <location>
        <begin position="376"/>
        <end position="395"/>
    </location>
</feature>
<feature type="compositionally biased region" description="Basic and acidic residues" evidence="10">
    <location>
        <begin position="347"/>
        <end position="360"/>
    </location>
</feature>
<evidence type="ECO:0000259" key="11">
    <source>
        <dbReference type="Pfam" id="PF11527"/>
    </source>
</evidence>
<evidence type="ECO:0000256" key="1">
    <source>
        <dbReference type="ARBA" id="ARBA00004138"/>
    </source>
</evidence>
<accession>A0A9Q1HN26</accession>
<evidence type="ECO:0000256" key="7">
    <source>
        <dbReference type="ARBA" id="ARBA00023069"/>
    </source>
</evidence>
<comment type="subcellular location">
    <subcellularLocation>
        <location evidence="1">Cell projection</location>
        <location evidence="1">Cilium</location>
    </subcellularLocation>
    <subcellularLocation>
        <location evidence="2">Cytoplasm</location>
    </subcellularLocation>
</comment>
<feature type="compositionally biased region" description="Polar residues" evidence="10">
    <location>
        <begin position="223"/>
        <end position="241"/>
    </location>
</feature>
<dbReference type="AlphaFoldDB" id="A0A9Q1HN26"/>
<dbReference type="GO" id="GO:0097546">
    <property type="term" value="C:ciliary base"/>
    <property type="evidence" value="ECO:0007669"/>
    <property type="project" value="TreeGrafter"/>
</dbReference>
<dbReference type="GO" id="GO:0005930">
    <property type="term" value="C:axoneme"/>
    <property type="evidence" value="ECO:0007669"/>
    <property type="project" value="TreeGrafter"/>
</dbReference>
<keyword evidence="8" id="KW-0966">Cell projection</keyword>
<comment type="caution">
    <text evidence="12">The sequence shown here is derived from an EMBL/GenBank/DDBJ whole genome shotgun (WGS) entry which is preliminary data.</text>
</comment>
<reference evidence="12" key="1">
    <citation type="journal article" date="2023" name="Science">
        <title>Genome structures resolve the early diversification of teleost fishes.</title>
        <authorList>
            <person name="Parey E."/>
            <person name="Louis A."/>
            <person name="Montfort J."/>
            <person name="Bouchez O."/>
            <person name="Roques C."/>
            <person name="Iampietro C."/>
            <person name="Lluch J."/>
            <person name="Castinel A."/>
            <person name="Donnadieu C."/>
            <person name="Desvignes T."/>
            <person name="Floi Bucao C."/>
            <person name="Jouanno E."/>
            <person name="Wen M."/>
            <person name="Mejri S."/>
            <person name="Dirks R."/>
            <person name="Jansen H."/>
            <person name="Henkel C."/>
            <person name="Chen W.J."/>
            <person name="Zahm M."/>
            <person name="Cabau C."/>
            <person name="Klopp C."/>
            <person name="Thompson A.W."/>
            <person name="Robinson-Rechavi M."/>
            <person name="Braasch I."/>
            <person name="Lecointre G."/>
            <person name="Bobe J."/>
            <person name="Postlethwait J.H."/>
            <person name="Berthelot C."/>
            <person name="Roest Crollius H."/>
            <person name="Guiguen Y."/>
        </authorList>
    </citation>
    <scope>NUCLEOTIDE SEQUENCE</scope>
    <source>
        <strain evidence="12">Concon-B</strain>
    </source>
</reference>
<feature type="compositionally biased region" description="Basic and acidic residues" evidence="10">
    <location>
        <begin position="421"/>
        <end position="435"/>
    </location>
</feature>
<keyword evidence="6" id="KW-0175">Coiled coil</keyword>
<dbReference type="Gene3D" id="1.20.1520.10">
    <property type="entry name" value="ADP-ribosylation factor-like 2-binding protein, domain"/>
    <property type="match status" value="1"/>
</dbReference>
<evidence type="ECO:0000256" key="3">
    <source>
        <dbReference type="ARBA" id="ARBA00007460"/>
    </source>
</evidence>
<feature type="compositionally biased region" description="Low complexity" evidence="10">
    <location>
        <begin position="332"/>
        <end position="346"/>
    </location>
</feature>
<dbReference type="EMBL" id="JAFJMO010000018">
    <property type="protein sequence ID" value="KAJ8250218.1"/>
    <property type="molecule type" value="Genomic_DNA"/>
</dbReference>
<evidence type="ECO:0000256" key="4">
    <source>
        <dbReference type="ARBA" id="ARBA00021815"/>
    </source>
</evidence>
<dbReference type="Proteomes" id="UP001152803">
    <property type="component" value="Unassembled WGS sequence"/>
</dbReference>
<evidence type="ECO:0000256" key="8">
    <source>
        <dbReference type="ARBA" id="ARBA00023273"/>
    </source>
</evidence>
<evidence type="ECO:0000256" key="9">
    <source>
        <dbReference type="ARBA" id="ARBA00031593"/>
    </source>
</evidence>
<evidence type="ECO:0000256" key="10">
    <source>
        <dbReference type="SAM" id="MobiDB-lite"/>
    </source>
</evidence>
<protein>
    <recommendedName>
        <fullName evidence="4">Cilia- and flagella-associated protein 36</fullName>
    </recommendedName>
    <alternativeName>
        <fullName evidence="9">Coiled-coil domain-containing protein 104</fullName>
    </alternativeName>
</protein>
<feature type="compositionally biased region" description="Basic and acidic residues" evidence="10">
    <location>
        <begin position="245"/>
        <end position="260"/>
    </location>
</feature>
<feature type="compositionally biased region" description="Basic and acidic residues" evidence="10">
    <location>
        <begin position="402"/>
        <end position="412"/>
    </location>
</feature>
<evidence type="ECO:0000313" key="12">
    <source>
        <dbReference type="EMBL" id="KAJ8250218.1"/>
    </source>
</evidence>
<comment type="similarity">
    <text evidence="3">Belongs to the CFAP36 family.</text>
</comment>